<accession>A0A2T2WIF9</accession>
<dbReference type="Pfam" id="PF12706">
    <property type="entry name" value="Lactamase_B_2"/>
    <property type="match status" value="1"/>
</dbReference>
<sequence length="322" mass="35178">MRVADRVVVHVLVDNTTDFLSRTVPHVDSELKVLGNAGIQRLDGQDLCSAHHGISLLVTVDAGNRQRTILFDAGPDGYAIRRNGPLMGVKFGEIEALVLSHGHFDHSQGFPDAIQLIRNEQNQQSLPFYVHPGAFVRRGFRLPNGSVLPYQEVPSAETLAQLGVDVRAESTPREVLDGFAYLSGEVPRTSGFERGMLNHVTETAPGTWADDPWIMDDQFMVTHVRNKGLIIFTGCGHAGVVNILAETRRAFPNEPIFGLIGGFHLTFPNEDLIPQTVDALRDFGLSAIAPGHCTGWRAVHALLASFGENIVQPLAVGSRHVF</sequence>
<dbReference type="InterPro" id="IPR052926">
    <property type="entry name" value="Metallo-beta-lactamase_dom"/>
</dbReference>
<dbReference type="PANTHER" id="PTHR13754">
    <property type="entry name" value="METALLO-BETA-LACTAMASE SUPERFAMILY PROTEIN"/>
    <property type="match status" value="1"/>
</dbReference>
<dbReference type="Gene3D" id="3.60.15.10">
    <property type="entry name" value="Ribonuclease Z/Hydroxyacylglutathione hydrolase-like"/>
    <property type="match status" value="1"/>
</dbReference>
<proteinExistence type="predicted"/>
<organism evidence="2 3">
    <name type="scientific">Sulfobacillus acidophilus</name>
    <dbReference type="NCBI Taxonomy" id="53633"/>
    <lineage>
        <taxon>Bacteria</taxon>
        <taxon>Bacillati</taxon>
        <taxon>Bacillota</taxon>
        <taxon>Clostridia</taxon>
        <taxon>Eubacteriales</taxon>
        <taxon>Clostridiales Family XVII. Incertae Sedis</taxon>
        <taxon>Sulfobacillus</taxon>
    </lineage>
</organism>
<dbReference type="AlphaFoldDB" id="A0A2T2WIF9"/>
<dbReference type="SUPFAM" id="SSF56281">
    <property type="entry name" value="Metallo-hydrolase/oxidoreductase"/>
    <property type="match status" value="1"/>
</dbReference>
<dbReference type="PANTHER" id="PTHR13754:SF13">
    <property type="entry name" value="METALLO-BETA-LACTAMASE SUPERFAMILY PROTEIN (AFU_ORTHOLOGUE AFUA_3G07630)"/>
    <property type="match status" value="1"/>
</dbReference>
<comment type="caution">
    <text evidence="2">The sequence shown here is derived from an EMBL/GenBank/DDBJ whole genome shotgun (WGS) entry which is preliminary data.</text>
</comment>
<dbReference type="InterPro" id="IPR001279">
    <property type="entry name" value="Metallo-B-lactamas"/>
</dbReference>
<evidence type="ECO:0000259" key="1">
    <source>
        <dbReference type="Pfam" id="PF12706"/>
    </source>
</evidence>
<dbReference type="EMBL" id="PXYV01000023">
    <property type="protein sequence ID" value="PSR22019.1"/>
    <property type="molecule type" value="Genomic_DNA"/>
</dbReference>
<reference evidence="2 3" key="1">
    <citation type="journal article" date="2014" name="BMC Genomics">
        <title>Comparison of environmental and isolate Sulfobacillus genomes reveals diverse carbon, sulfur, nitrogen, and hydrogen metabolisms.</title>
        <authorList>
            <person name="Justice N.B."/>
            <person name="Norman A."/>
            <person name="Brown C.T."/>
            <person name="Singh A."/>
            <person name="Thomas B.C."/>
            <person name="Banfield J.F."/>
        </authorList>
    </citation>
    <scope>NUCLEOTIDE SEQUENCE [LARGE SCALE GENOMIC DNA]</scope>
    <source>
        <strain evidence="2">AMDSBA3</strain>
    </source>
</reference>
<gene>
    <name evidence="2" type="ORF">C7B45_08440</name>
</gene>
<dbReference type="CDD" id="cd07713">
    <property type="entry name" value="DHPS-like_MBL-fold"/>
    <property type="match status" value="1"/>
</dbReference>
<keyword evidence="2" id="KW-0378">Hydrolase</keyword>
<dbReference type="GO" id="GO:0016740">
    <property type="term" value="F:transferase activity"/>
    <property type="evidence" value="ECO:0007669"/>
    <property type="project" value="TreeGrafter"/>
</dbReference>
<dbReference type="Proteomes" id="UP000241848">
    <property type="component" value="Unassembled WGS sequence"/>
</dbReference>
<dbReference type="InterPro" id="IPR036866">
    <property type="entry name" value="RibonucZ/Hydroxyglut_hydro"/>
</dbReference>
<protein>
    <submittedName>
        <fullName evidence="2">MBL fold metallo-hydrolase</fullName>
    </submittedName>
</protein>
<dbReference type="GO" id="GO:0016787">
    <property type="term" value="F:hydrolase activity"/>
    <property type="evidence" value="ECO:0007669"/>
    <property type="project" value="UniProtKB-KW"/>
</dbReference>
<name>A0A2T2WIF9_9FIRM</name>
<dbReference type="InterPro" id="IPR041712">
    <property type="entry name" value="DHPS-like_MBL-fold"/>
</dbReference>
<feature type="domain" description="Metallo-beta-lactamase" evidence="1">
    <location>
        <begin position="67"/>
        <end position="134"/>
    </location>
</feature>
<evidence type="ECO:0000313" key="3">
    <source>
        <dbReference type="Proteomes" id="UP000241848"/>
    </source>
</evidence>
<evidence type="ECO:0000313" key="2">
    <source>
        <dbReference type="EMBL" id="PSR22019.1"/>
    </source>
</evidence>